<comment type="caution">
    <text evidence="1">The sequence shown here is derived from an EMBL/GenBank/DDBJ whole genome shotgun (WGS) entry which is preliminary data.</text>
</comment>
<protein>
    <submittedName>
        <fullName evidence="1">Uncharacterized protein</fullName>
    </submittedName>
</protein>
<dbReference type="InterPro" id="IPR053734">
    <property type="entry name" value="Phage_Head-Tail_Connect_sf"/>
</dbReference>
<dbReference type="InterPro" id="IPR008018">
    <property type="entry name" value="Phage_tail_attach_FII"/>
</dbReference>
<dbReference type="EMBL" id="MOBQ01000002">
    <property type="protein sequence ID" value="RON52923.1"/>
    <property type="molecule type" value="Genomic_DNA"/>
</dbReference>
<sequence length="111" mass="12259">MIDWDSLVLGPLETIFGEGEQPAGKVMFYPVGGTGYPIDGVFDSAYREVEMIAPMVGVTSTQPVLGVRFSTFLMPPSQDDEVYIPSVAKRYLVIEVRPDSHGWAKLMLSEM</sequence>
<evidence type="ECO:0000313" key="1">
    <source>
        <dbReference type="EMBL" id="RON52923.1"/>
    </source>
</evidence>
<dbReference type="Pfam" id="PF05354">
    <property type="entry name" value="Phage_attach"/>
    <property type="match status" value="1"/>
</dbReference>
<organism evidence="1 2">
    <name type="scientific">Pseudomonas frederiksbergensis</name>
    <dbReference type="NCBI Taxonomy" id="104087"/>
    <lineage>
        <taxon>Bacteria</taxon>
        <taxon>Pseudomonadati</taxon>
        <taxon>Pseudomonadota</taxon>
        <taxon>Gammaproteobacteria</taxon>
        <taxon>Pseudomonadales</taxon>
        <taxon>Pseudomonadaceae</taxon>
        <taxon>Pseudomonas</taxon>
    </lineage>
</organism>
<proteinExistence type="predicted"/>
<dbReference type="GO" id="GO:0019068">
    <property type="term" value="P:virion assembly"/>
    <property type="evidence" value="ECO:0007669"/>
    <property type="project" value="InterPro"/>
</dbReference>
<dbReference type="Gene3D" id="2.40.10.180">
    <property type="entry name" value="Phage tail proteins"/>
    <property type="match status" value="1"/>
</dbReference>
<dbReference type="OrthoDB" id="8595390at2"/>
<reference evidence="1 2" key="1">
    <citation type="submission" date="2016-10" db="EMBL/GenBank/DDBJ databases">
        <title>Comparative genome analysis of multiple Pseudomonas spp. focuses on biocontrol and plant growth promoting traits.</title>
        <authorList>
            <person name="Tao X.-Y."/>
            <person name="Taylor C.G."/>
        </authorList>
    </citation>
    <scope>NUCLEOTIDE SEQUENCE [LARGE SCALE GENOMIC DNA]</scope>
    <source>
        <strain evidence="1 2">37A10</strain>
    </source>
</reference>
<dbReference type="RefSeq" id="WP_123508077.1">
    <property type="nucleotide sequence ID" value="NZ_MOBQ01000002.1"/>
</dbReference>
<evidence type="ECO:0000313" key="2">
    <source>
        <dbReference type="Proteomes" id="UP000285349"/>
    </source>
</evidence>
<name>A0A423KID8_9PSED</name>
<dbReference type="Proteomes" id="UP000285349">
    <property type="component" value="Unassembled WGS sequence"/>
</dbReference>
<accession>A0A423KID8</accession>
<gene>
    <name evidence="1" type="ORF">BK666_02165</name>
</gene>
<dbReference type="AlphaFoldDB" id="A0A423KID8"/>